<accession>A0A6J7WJ79</accession>
<evidence type="ECO:0000313" key="1">
    <source>
        <dbReference type="EMBL" id="CAB5218071.1"/>
    </source>
</evidence>
<organism evidence="1">
    <name type="scientific">uncultured Caudovirales phage</name>
    <dbReference type="NCBI Taxonomy" id="2100421"/>
    <lineage>
        <taxon>Viruses</taxon>
        <taxon>Duplodnaviria</taxon>
        <taxon>Heunggongvirae</taxon>
        <taxon>Uroviricota</taxon>
        <taxon>Caudoviricetes</taxon>
        <taxon>Peduoviridae</taxon>
        <taxon>Maltschvirus</taxon>
        <taxon>Maltschvirus maltsch</taxon>
    </lineage>
</organism>
<dbReference type="EMBL" id="LR798255">
    <property type="protein sequence ID" value="CAB5218071.1"/>
    <property type="molecule type" value="Genomic_DNA"/>
</dbReference>
<name>A0A6J7WJ79_9CAUD</name>
<proteinExistence type="predicted"/>
<reference evidence="1" key="1">
    <citation type="submission" date="2020-05" db="EMBL/GenBank/DDBJ databases">
        <authorList>
            <person name="Chiriac C."/>
            <person name="Salcher M."/>
            <person name="Ghai R."/>
            <person name="Kavagutti S V."/>
        </authorList>
    </citation>
    <scope>NUCLEOTIDE SEQUENCE</scope>
</reference>
<sequence>MQNNQELDSIVESVVMKYKQRANVGLTKYGTNLDRTDLNIKDWTEHLQQELMDAVLYLEKLKNELKNSI</sequence>
<protein>
    <submittedName>
        <fullName evidence="1">Uncharacterized protein</fullName>
    </submittedName>
</protein>
<gene>
    <name evidence="1" type="ORF">UFOVP203_48</name>
</gene>